<dbReference type="PANTHER" id="PTHR47784">
    <property type="entry name" value="STEROL UPTAKE CONTROL PROTEIN 2"/>
    <property type="match status" value="1"/>
</dbReference>
<evidence type="ECO:0000313" key="3">
    <source>
        <dbReference type="Proteomes" id="UP000054988"/>
    </source>
</evidence>
<evidence type="ECO:0000313" key="2">
    <source>
        <dbReference type="EMBL" id="KTB46101.1"/>
    </source>
</evidence>
<comment type="caution">
    <text evidence="2">The sequence shown here is derived from an EMBL/GenBank/DDBJ whole genome shotgun (WGS) entry which is preliminary data.</text>
</comment>
<reference evidence="2 3" key="1">
    <citation type="submission" date="2015-12" db="EMBL/GenBank/DDBJ databases">
        <title>Draft genome sequence of Moniliophthora roreri, the causal agent of frosty pod rot of cacao.</title>
        <authorList>
            <person name="Aime M.C."/>
            <person name="Diaz-Valderrama J.R."/>
            <person name="Kijpornyongpan T."/>
            <person name="Phillips-Mora W."/>
        </authorList>
    </citation>
    <scope>NUCLEOTIDE SEQUENCE [LARGE SCALE GENOMIC DNA]</scope>
    <source>
        <strain evidence="2 3">MCA 2952</strain>
    </source>
</reference>
<dbReference type="Pfam" id="PF00172">
    <property type="entry name" value="Zn_clus"/>
    <property type="match status" value="1"/>
</dbReference>
<dbReference type="Gene3D" id="4.10.240.10">
    <property type="entry name" value="Zn(2)-C6 fungal-type DNA-binding domain"/>
    <property type="match status" value="1"/>
</dbReference>
<dbReference type="InterPro" id="IPR053157">
    <property type="entry name" value="Sterol_Uptake_Regulator"/>
</dbReference>
<name>A0A0W0GC17_MONRR</name>
<evidence type="ECO:0000259" key="1">
    <source>
        <dbReference type="PROSITE" id="PS50048"/>
    </source>
</evidence>
<dbReference type="PROSITE" id="PS00463">
    <property type="entry name" value="ZN2_CY6_FUNGAL_1"/>
    <property type="match status" value="1"/>
</dbReference>
<dbReference type="InterPro" id="IPR036864">
    <property type="entry name" value="Zn2-C6_fun-type_DNA-bd_sf"/>
</dbReference>
<dbReference type="EMBL" id="LATX01000497">
    <property type="protein sequence ID" value="KTB46101.1"/>
    <property type="molecule type" value="Genomic_DNA"/>
</dbReference>
<proteinExistence type="predicted"/>
<dbReference type="AlphaFoldDB" id="A0A0W0GC17"/>
<accession>A0A0W0GC17</accession>
<dbReference type="Proteomes" id="UP000054988">
    <property type="component" value="Unassembled WGS sequence"/>
</dbReference>
<feature type="domain" description="Zn(2)-C6 fungal-type" evidence="1">
    <location>
        <begin position="22"/>
        <end position="51"/>
    </location>
</feature>
<dbReference type="CDD" id="cd00067">
    <property type="entry name" value="GAL4"/>
    <property type="match status" value="1"/>
</dbReference>
<dbReference type="GO" id="GO:0001228">
    <property type="term" value="F:DNA-binding transcription activator activity, RNA polymerase II-specific"/>
    <property type="evidence" value="ECO:0007669"/>
    <property type="project" value="TreeGrafter"/>
</dbReference>
<dbReference type="SMART" id="SM00066">
    <property type="entry name" value="GAL4"/>
    <property type="match status" value="1"/>
</dbReference>
<dbReference type="GO" id="GO:0008270">
    <property type="term" value="F:zinc ion binding"/>
    <property type="evidence" value="ECO:0007669"/>
    <property type="project" value="InterPro"/>
</dbReference>
<protein>
    <recommendedName>
        <fullName evidence="1">Zn(2)-C6 fungal-type domain-containing protein</fullName>
    </recommendedName>
</protein>
<gene>
    <name evidence="2" type="ORF">WG66_1317</name>
</gene>
<organism evidence="2 3">
    <name type="scientific">Moniliophthora roreri</name>
    <name type="common">Frosty pod rot fungus</name>
    <name type="synonym">Monilia roreri</name>
    <dbReference type="NCBI Taxonomy" id="221103"/>
    <lineage>
        <taxon>Eukaryota</taxon>
        <taxon>Fungi</taxon>
        <taxon>Dikarya</taxon>
        <taxon>Basidiomycota</taxon>
        <taxon>Agaricomycotina</taxon>
        <taxon>Agaricomycetes</taxon>
        <taxon>Agaricomycetidae</taxon>
        <taxon>Agaricales</taxon>
        <taxon>Marasmiineae</taxon>
        <taxon>Marasmiaceae</taxon>
        <taxon>Moniliophthora</taxon>
    </lineage>
</organism>
<sequence length="383" mass="43330">MSTRGATTFQGVIRFHRKSRTGCLTCRKRKVKCDEATPICRNCHRRELVCVPRPNIEHNRQGSALYKPLTSPVPSSFTVDATSLQIFHHYMAVTSYSFFSNPTISAKYSLLLPQLLFNNPVTMHAVLAFTALHLGRLYEPSSSSSSQNWIARASAHRNVAVGLILSPSVNTSAHFLTVASFSVYAISLSLSSPSSSPENIFSLVTLLHNVWSPMKQLVYTDIWLEDLDFGRSGPLVAPSALGTGTDFLAPLHHLYDTSMDLNLDLEELDDLDIRKAYRTAVHGLCVAHSFAQTGYEARSAMFWPTLAGKKFVGLLNKRRQRALVVLYYFLMIFRNLRERCWWASEVGRWVDYVYGLIDERWRNWLREIIAEKGRVAIKRGSVH</sequence>
<dbReference type="SUPFAM" id="SSF57701">
    <property type="entry name" value="Zn2/Cys6 DNA-binding domain"/>
    <property type="match status" value="1"/>
</dbReference>
<dbReference type="PANTHER" id="PTHR47784:SF5">
    <property type="entry name" value="STEROL UPTAKE CONTROL PROTEIN 2"/>
    <property type="match status" value="1"/>
</dbReference>
<dbReference type="PROSITE" id="PS50048">
    <property type="entry name" value="ZN2_CY6_FUNGAL_2"/>
    <property type="match status" value="1"/>
</dbReference>
<dbReference type="InterPro" id="IPR001138">
    <property type="entry name" value="Zn2Cys6_DnaBD"/>
</dbReference>